<organism evidence="11">
    <name type="scientific">Stegastes partitus</name>
    <name type="common">bicolor damselfish</name>
    <dbReference type="NCBI Taxonomy" id="144197"/>
    <lineage>
        <taxon>Eukaryota</taxon>
        <taxon>Metazoa</taxon>
        <taxon>Chordata</taxon>
        <taxon>Craniata</taxon>
        <taxon>Vertebrata</taxon>
        <taxon>Euteleostomi</taxon>
        <taxon>Actinopterygii</taxon>
        <taxon>Neopterygii</taxon>
        <taxon>Teleostei</taxon>
        <taxon>Neoteleostei</taxon>
        <taxon>Acanthomorphata</taxon>
        <taxon>Ovalentaria</taxon>
        <taxon>Pomacentridae</taxon>
        <taxon>Stegastes</taxon>
    </lineage>
</organism>
<dbReference type="GO" id="GO:0007218">
    <property type="term" value="P:neuropeptide signaling pathway"/>
    <property type="evidence" value="ECO:0007669"/>
    <property type="project" value="InterPro"/>
</dbReference>
<evidence type="ECO:0000256" key="2">
    <source>
        <dbReference type="ARBA" id="ARBA00004613"/>
    </source>
</evidence>
<evidence type="ECO:0000256" key="5">
    <source>
        <dbReference type="ARBA" id="ARBA00022525"/>
    </source>
</evidence>
<evidence type="ECO:0000256" key="9">
    <source>
        <dbReference type="ARBA" id="ARBA00023329"/>
    </source>
</evidence>
<proteinExistence type="inferred from homology"/>
<keyword evidence="5" id="KW-0964">Secreted</keyword>
<dbReference type="Ensembl" id="ENSSPAT00000020337.1">
    <property type="protein sequence ID" value="ENSSPAP00000020034.1"/>
    <property type="gene ID" value="ENSSPAG00000015104.1"/>
</dbReference>
<keyword evidence="6" id="KW-0165">Cleavage on pair of basic residues</keyword>
<protein>
    <recommendedName>
        <fullName evidence="4">Gastrin-releasing peptide</fullName>
    </recommendedName>
</protein>
<evidence type="ECO:0000256" key="1">
    <source>
        <dbReference type="ARBA" id="ARBA00004263"/>
    </source>
</evidence>
<dbReference type="PANTHER" id="PTHR16866:SF2">
    <property type="entry name" value="GASTRIN-RELEASING PEPTIDE"/>
    <property type="match status" value="1"/>
</dbReference>
<dbReference type="PANTHER" id="PTHR16866">
    <property type="entry name" value="GASTRIN-RELEASING PEPTIDE"/>
    <property type="match status" value="1"/>
</dbReference>
<dbReference type="GeneTree" id="ENSGT00650000094838"/>
<dbReference type="GO" id="GO:0005615">
    <property type="term" value="C:extracellular space"/>
    <property type="evidence" value="ECO:0007669"/>
    <property type="project" value="TreeGrafter"/>
</dbReference>
<name>A0A3B5AQH8_9TELE</name>
<dbReference type="STRING" id="144197.ENSSPAP00000020034"/>
<feature type="signal peptide" evidence="10">
    <location>
        <begin position="1"/>
        <end position="17"/>
    </location>
</feature>
<evidence type="ECO:0000256" key="6">
    <source>
        <dbReference type="ARBA" id="ARBA00022685"/>
    </source>
</evidence>
<accession>A0A3B5AQH8</accession>
<evidence type="ECO:0000256" key="3">
    <source>
        <dbReference type="ARBA" id="ARBA00010012"/>
    </source>
</evidence>
<dbReference type="PROSITE" id="PS00257">
    <property type="entry name" value="BOMBESIN"/>
    <property type="match status" value="1"/>
</dbReference>
<feature type="chain" id="PRO_5017260182" description="Gastrin-releasing peptide" evidence="10">
    <location>
        <begin position="18"/>
        <end position="206"/>
    </location>
</feature>
<comment type="subcellular location">
    <subcellularLocation>
        <location evidence="1">Cytoplasmic vesicle</location>
        <location evidence="1">Secretory vesicle lumen</location>
    </subcellularLocation>
    <subcellularLocation>
        <location evidence="2">Secreted</location>
    </subcellularLocation>
</comment>
<keyword evidence="7 10" id="KW-0732">Signal</keyword>
<dbReference type="InterPro" id="IPR000874">
    <property type="entry name" value="Bombesin"/>
</dbReference>
<dbReference type="AlphaFoldDB" id="A0A3B5AQH8"/>
<comment type="similarity">
    <text evidence="3">Belongs to the bombesin/neuromedin-B/ranatensin family.</text>
</comment>
<evidence type="ECO:0000313" key="11">
    <source>
        <dbReference type="Ensembl" id="ENSSPAP00000020034.1"/>
    </source>
</evidence>
<dbReference type="GO" id="GO:0031410">
    <property type="term" value="C:cytoplasmic vesicle"/>
    <property type="evidence" value="ECO:0007669"/>
    <property type="project" value="UniProtKB-SubCell"/>
</dbReference>
<keyword evidence="8" id="KW-0027">Amidation</keyword>
<reference evidence="11" key="1">
    <citation type="submission" date="2023-09" db="UniProtKB">
        <authorList>
            <consortium name="Ensembl"/>
        </authorList>
    </citation>
    <scope>IDENTIFICATION</scope>
</reference>
<keyword evidence="9" id="KW-0968">Cytoplasmic vesicle</keyword>
<evidence type="ECO:0000256" key="7">
    <source>
        <dbReference type="ARBA" id="ARBA00022729"/>
    </source>
</evidence>
<evidence type="ECO:0000256" key="8">
    <source>
        <dbReference type="ARBA" id="ARBA00022815"/>
    </source>
</evidence>
<dbReference type="GO" id="GO:0005184">
    <property type="term" value="F:neuropeptide hormone activity"/>
    <property type="evidence" value="ECO:0007669"/>
    <property type="project" value="TreeGrafter"/>
</dbReference>
<evidence type="ECO:0000256" key="4">
    <source>
        <dbReference type="ARBA" id="ARBA00016270"/>
    </source>
</evidence>
<dbReference type="Pfam" id="PF02044">
    <property type="entry name" value="Bombesin"/>
    <property type="match status" value="1"/>
</dbReference>
<sequence length="206" mass="23346">MGGVCLCCSWTCRPVWPLFILLAAVTCVLHCSESPAAVVGKMYPRGNHWAVGHLMGKKSIESLPELQEANGDSGHLDPPEAAKRLPELDRYEHLMEALLHPKNHKQPQTADRLLHSSWTEEDREKYLREVTLQQILISLLLFLKSLLHRCQTCCLWLGNGKTVTPPECKTDREASLSHFNCLCNHICTLFNCSAVRKCWKQVLFSQ</sequence>
<evidence type="ECO:0000256" key="10">
    <source>
        <dbReference type="SAM" id="SignalP"/>
    </source>
</evidence>